<comment type="similarity">
    <text evidence="3">Belongs to the AIR carboxylase family. Class I subfamily.</text>
</comment>
<name>A0AAE8G6W6_CAMJU</name>
<dbReference type="HAMAP" id="MF_01929">
    <property type="entry name" value="PurE_classI"/>
    <property type="match status" value="1"/>
</dbReference>
<keyword evidence="2 3" id="KW-0413">Isomerase</keyword>
<evidence type="ECO:0000256" key="5">
    <source>
        <dbReference type="PIRSR" id="PIRSR001338-1"/>
    </source>
</evidence>
<evidence type="ECO:0000256" key="1">
    <source>
        <dbReference type="ARBA" id="ARBA00022755"/>
    </source>
</evidence>
<dbReference type="RefSeq" id="WP_002861384.1">
    <property type="nucleotide sequence ID" value="NZ_AP028332.1"/>
</dbReference>
<feature type="binding site" evidence="3 5">
    <location>
        <position position="10"/>
    </location>
    <ligand>
        <name>substrate</name>
    </ligand>
</feature>
<dbReference type="Proteomes" id="UP000287197">
    <property type="component" value="Unassembled WGS sequence"/>
</dbReference>
<dbReference type="PIRSF" id="PIRSF001338">
    <property type="entry name" value="AIR_carboxylase"/>
    <property type="match status" value="1"/>
</dbReference>
<dbReference type="Gene3D" id="3.40.50.1970">
    <property type="match status" value="1"/>
</dbReference>
<evidence type="ECO:0000256" key="2">
    <source>
        <dbReference type="ARBA" id="ARBA00023235"/>
    </source>
</evidence>
<evidence type="ECO:0000256" key="3">
    <source>
        <dbReference type="HAMAP-Rule" id="MF_01929"/>
    </source>
</evidence>
<dbReference type="AlphaFoldDB" id="A0AAE8G6W6"/>
<gene>
    <name evidence="3 8" type="primary">purE</name>
    <name evidence="7" type="ORF">B5Y32_08465</name>
    <name evidence="8" type="ORF">C3I27_03090</name>
</gene>
<feature type="domain" description="PurE" evidence="6">
    <location>
        <begin position="2"/>
        <end position="153"/>
    </location>
</feature>
<sequence length="164" mass="17474">MNFVSILMGSKSDYETMKEAAKTLESFGVKYELIISSAHRSPKRTKEYIANAEEKGAKVFIAAAGMAAHLAGAVAAYTTKPVLGVPMSGSNLASMDSLFSTVQMPSGIPVGTLAIGKAGAINAAYLAMQILAIYDVDLAQKLKEDRLEKEKKLVSDSKEVEVLL</sequence>
<evidence type="ECO:0000259" key="6">
    <source>
        <dbReference type="SMART" id="SM01001"/>
    </source>
</evidence>
<proteinExistence type="inferred from homology"/>
<protein>
    <recommendedName>
        <fullName evidence="3 4">N5-carboxyaminoimidazole ribonucleotide mutase</fullName>
        <shortName evidence="3 4">N5-CAIR mutase</shortName>
        <ecNumber evidence="3 4">5.4.99.18</ecNumber>
    </recommendedName>
    <alternativeName>
        <fullName evidence="3">5-(carboxyamino)imidazole ribonucleotide mutase</fullName>
    </alternativeName>
</protein>
<dbReference type="Proteomes" id="UP000194235">
    <property type="component" value="Unassembled WGS sequence"/>
</dbReference>
<dbReference type="InterPro" id="IPR024694">
    <property type="entry name" value="PurE_prokaryotes"/>
</dbReference>
<dbReference type="InterPro" id="IPR000031">
    <property type="entry name" value="PurE_dom"/>
</dbReference>
<reference evidence="8" key="2">
    <citation type="submission" date="2018-01" db="EMBL/GenBank/DDBJ databases">
        <authorList>
            <person name="Kovanen S."/>
            <person name="Nieminen T."/>
            <person name="Pohja-Mykra M."/>
            <person name="Raunio-Saarnisto M."/>
            <person name="Sauvala M."/>
            <person name="Fredriksson-Ahomaa M."/>
            <person name="Hanninen M.-L."/>
            <person name="Kivisto R."/>
        </authorList>
    </citation>
    <scope>NUCLEOTIDE SEQUENCE</scope>
    <source>
        <strain evidence="8">SO-26</strain>
    </source>
</reference>
<evidence type="ECO:0000256" key="4">
    <source>
        <dbReference type="PIRNR" id="PIRNR001338"/>
    </source>
</evidence>
<accession>A0AAE8G6W6</accession>
<dbReference type="SMART" id="SM01001">
    <property type="entry name" value="AIRC"/>
    <property type="match status" value="1"/>
</dbReference>
<evidence type="ECO:0000313" key="9">
    <source>
        <dbReference type="Proteomes" id="UP000194235"/>
    </source>
</evidence>
<dbReference type="EMBL" id="PQZD01000002">
    <property type="protein sequence ID" value="RTI49083.1"/>
    <property type="molecule type" value="Genomic_DNA"/>
</dbReference>
<evidence type="ECO:0000313" key="10">
    <source>
        <dbReference type="Proteomes" id="UP000287197"/>
    </source>
</evidence>
<feature type="binding site" evidence="3 5">
    <location>
        <position position="13"/>
    </location>
    <ligand>
        <name>substrate</name>
    </ligand>
</feature>
<evidence type="ECO:0000313" key="7">
    <source>
        <dbReference type="EMBL" id="OSY75136.1"/>
    </source>
</evidence>
<comment type="function">
    <text evidence="3 4">Catalyzes the conversion of N5-carboxyaminoimidazole ribonucleotide (N5-CAIR) to 4-carboxy-5-aminoimidazole ribonucleotide (CAIR).</text>
</comment>
<dbReference type="GO" id="GO:0006189">
    <property type="term" value="P:'de novo' IMP biosynthetic process"/>
    <property type="evidence" value="ECO:0007669"/>
    <property type="project" value="UniProtKB-UniRule"/>
</dbReference>
<dbReference type="GO" id="GO:0034023">
    <property type="term" value="F:5-(carboxyamino)imidazole ribonucleotide mutase activity"/>
    <property type="evidence" value="ECO:0007669"/>
    <property type="project" value="UniProtKB-UniRule"/>
</dbReference>
<comment type="catalytic activity">
    <reaction evidence="3 4">
        <text>5-carboxyamino-1-(5-phospho-D-ribosyl)imidazole + H(+) = 5-amino-1-(5-phospho-D-ribosyl)imidazole-4-carboxylate</text>
        <dbReference type="Rhea" id="RHEA:13193"/>
        <dbReference type="ChEBI" id="CHEBI:15378"/>
        <dbReference type="ChEBI" id="CHEBI:58730"/>
        <dbReference type="ChEBI" id="CHEBI:77657"/>
        <dbReference type="EC" id="5.4.99.18"/>
    </reaction>
</comment>
<dbReference type="EC" id="5.4.99.18" evidence="3 4"/>
<dbReference type="PANTHER" id="PTHR23046">
    <property type="entry name" value="PHOSPHORIBOSYLAMINOIMIDAZOLE CARBOXYLASE CATALYTIC SUBUNIT"/>
    <property type="match status" value="1"/>
</dbReference>
<dbReference type="Pfam" id="PF00731">
    <property type="entry name" value="AIRC"/>
    <property type="match status" value="1"/>
</dbReference>
<dbReference type="InterPro" id="IPR033747">
    <property type="entry name" value="PurE_ClassI"/>
</dbReference>
<dbReference type="PANTHER" id="PTHR23046:SF2">
    <property type="entry name" value="PHOSPHORIBOSYLAMINOIMIDAZOLE CARBOXYLASE"/>
    <property type="match status" value="1"/>
</dbReference>
<reference evidence="8" key="3">
    <citation type="journal article" date="2019" name="Appl. Environ. Microbiol.">
        <title>Population genetics and characterization of Campylobacter jejuni isolates in western jackdaws and game birds in Finland.</title>
        <authorList>
            <person name="Kovanen S."/>
            <person name="Rossi M."/>
            <person name="Pohja-Mykra M."/>
            <person name="Nieminen T."/>
            <person name="Raunio-Saarnisto M."/>
            <person name="Sauvala M."/>
            <person name="Fredriksson-Ahomaa M."/>
            <person name="Hanninen M.L."/>
            <person name="Kivisto R."/>
        </authorList>
    </citation>
    <scope>NUCLEOTIDE SEQUENCE</scope>
    <source>
        <strain evidence="8">SO-26</strain>
    </source>
</reference>
<comment type="pathway">
    <text evidence="3 4">Purine metabolism; IMP biosynthesis via de novo pathway; 5-amino-1-(5-phospho-D-ribosyl)imidazole-4-carboxylate from 5-amino-1-(5-phospho-D-ribosyl)imidazole (N5-CAIR route): step 2/2.</text>
</comment>
<comment type="caution">
    <text evidence="8">The sequence shown here is derived from an EMBL/GenBank/DDBJ whole genome shotgun (WGS) entry which is preliminary data.</text>
</comment>
<evidence type="ECO:0000313" key="8">
    <source>
        <dbReference type="EMBL" id="RTI49083.1"/>
    </source>
</evidence>
<reference evidence="7 9" key="1">
    <citation type="submission" date="2017-03" db="EMBL/GenBank/DDBJ databases">
        <title>Characterization of Campylobacter jejuni water isolates.</title>
        <authorList>
            <person name="Nilsson A."/>
            <person name="Skarp A."/>
            <person name="Johansson C."/>
            <person name="Kaden R."/>
            <person name="Engstrand L."/>
            <person name="Rautelin H."/>
        </authorList>
    </citation>
    <scope>NUCLEOTIDE SEQUENCE [LARGE SCALE GENOMIC DNA]</scope>
    <source>
        <strain evidence="7 9">VA12</strain>
    </source>
</reference>
<organism evidence="8 10">
    <name type="scientific">Campylobacter jejuni</name>
    <dbReference type="NCBI Taxonomy" id="197"/>
    <lineage>
        <taxon>Bacteria</taxon>
        <taxon>Pseudomonadati</taxon>
        <taxon>Campylobacterota</taxon>
        <taxon>Epsilonproteobacteria</taxon>
        <taxon>Campylobacterales</taxon>
        <taxon>Campylobacteraceae</taxon>
        <taxon>Campylobacter</taxon>
    </lineage>
</organism>
<keyword evidence="1 3" id="KW-0658">Purine biosynthesis</keyword>
<dbReference type="SUPFAM" id="SSF52255">
    <property type="entry name" value="N5-CAIR mutase (phosphoribosylaminoimidazole carboxylase, PurE)"/>
    <property type="match status" value="1"/>
</dbReference>
<dbReference type="EMBL" id="NAAF01000023">
    <property type="protein sequence ID" value="OSY75136.1"/>
    <property type="molecule type" value="Genomic_DNA"/>
</dbReference>
<feature type="binding site" evidence="3 5">
    <location>
        <position position="40"/>
    </location>
    <ligand>
        <name>substrate</name>
    </ligand>
</feature>
<dbReference type="NCBIfam" id="TIGR01162">
    <property type="entry name" value="purE"/>
    <property type="match status" value="1"/>
</dbReference>